<dbReference type="Gene3D" id="3.40.50.720">
    <property type="entry name" value="NAD(P)-binding Rossmann-like Domain"/>
    <property type="match status" value="1"/>
</dbReference>
<dbReference type="PANTHER" id="PTHR43377">
    <property type="entry name" value="BILIVERDIN REDUCTASE A"/>
    <property type="match status" value="1"/>
</dbReference>
<dbReference type="InterPro" id="IPR055170">
    <property type="entry name" value="GFO_IDH_MocA-like_dom"/>
</dbReference>
<dbReference type="EMBL" id="CP031148">
    <property type="protein sequence ID" value="AXG09698.1"/>
    <property type="molecule type" value="Genomic_DNA"/>
</dbReference>
<dbReference type="RefSeq" id="WP_114605547.1">
    <property type="nucleotide sequence ID" value="NZ_CP031148.1"/>
</dbReference>
<dbReference type="InterPro" id="IPR036291">
    <property type="entry name" value="NAD(P)-bd_dom_sf"/>
</dbReference>
<dbReference type="SUPFAM" id="SSF51735">
    <property type="entry name" value="NAD(P)-binding Rossmann-fold domains"/>
    <property type="match status" value="1"/>
</dbReference>
<evidence type="ECO:0000259" key="1">
    <source>
        <dbReference type="Pfam" id="PF01408"/>
    </source>
</evidence>
<dbReference type="GeneID" id="37286788"/>
<feature type="domain" description="Gfo/Idh/MocA-like oxidoreductase N-terminal" evidence="1">
    <location>
        <begin position="2"/>
        <end position="120"/>
    </location>
</feature>
<evidence type="ECO:0000313" key="4">
    <source>
        <dbReference type="Proteomes" id="UP000252985"/>
    </source>
</evidence>
<dbReference type="AlphaFoldDB" id="A0A345EBX6"/>
<dbReference type="InterPro" id="IPR051450">
    <property type="entry name" value="Gfo/Idh/MocA_Oxidoreductases"/>
</dbReference>
<dbReference type="SUPFAM" id="SSF55347">
    <property type="entry name" value="Glyceraldehyde-3-phosphate dehydrogenase-like, C-terminal domain"/>
    <property type="match status" value="1"/>
</dbReference>
<dbReference type="KEGG" id="haq:DU484_07380"/>
<protein>
    <submittedName>
        <fullName evidence="3">Gfo/Idh/MocA family oxidoreductase</fullName>
    </submittedName>
</protein>
<accession>A0A345EBX6</accession>
<reference evidence="3 4" key="1">
    <citation type="submission" date="2018-07" db="EMBL/GenBank/DDBJ databases">
        <title>Genome sequences of Haloplanus sp. CBA1112.</title>
        <authorList>
            <person name="Kim Y.B."/>
            <person name="Roh S.W."/>
        </authorList>
    </citation>
    <scope>NUCLEOTIDE SEQUENCE [LARGE SCALE GENOMIC DNA]</scope>
    <source>
        <strain evidence="3 4">CBA1112</strain>
    </source>
</reference>
<dbReference type="Pfam" id="PF22725">
    <property type="entry name" value="GFO_IDH_MocA_C3"/>
    <property type="match status" value="1"/>
</dbReference>
<feature type="domain" description="GFO/IDH/MocA-like oxidoreductase" evidence="2">
    <location>
        <begin position="129"/>
        <end position="238"/>
    </location>
</feature>
<dbReference type="Proteomes" id="UP000252985">
    <property type="component" value="Chromosome"/>
</dbReference>
<sequence length="335" mass="37939">MKLGVIGTGYWGSNHARVAVELKENGLLEEVIFCDVDENRVAELASNYGVEFVTDHRKLIARVDAAIIATPSHTHRDIAITLLSNGVDCLVEKPLANHGDTAWEIVDTAKQNNRILAVGHIFRYHPALQAVKERIERGELGQIKYLHTNRYSFRVPRESSGVLHQLAVHDIDVYRYLLGEHPDRLFCATNSWIRDDVEETATLTLNYGNTIGTINESWQVPVFGKKRELIVVGTERSIHLDYLKDTEFEMFDTRIRRENNEFRAIEEGQTAHETRNAEPLREEVTDFLMAIEDDRSPLANGQIGAEAVSLLDLATESDQTNKAVHVDADQLRMNK</sequence>
<dbReference type="GO" id="GO:0000166">
    <property type="term" value="F:nucleotide binding"/>
    <property type="evidence" value="ECO:0007669"/>
    <property type="project" value="InterPro"/>
</dbReference>
<dbReference type="Pfam" id="PF01408">
    <property type="entry name" value="GFO_IDH_MocA"/>
    <property type="match status" value="1"/>
</dbReference>
<organism evidence="3 4">
    <name type="scientific">Haloplanus rubicundus</name>
    <dbReference type="NCBI Taxonomy" id="1547898"/>
    <lineage>
        <taxon>Archaea</taxon>
        <taxon>Methanobacteriati</taxon>
        <taxon>Methanobacteriota</taxon>
        <taxon>Stenosarchaea group</taxon>
        <taxon>Halobacteria</taxon>
        <taxon>Halobacteriales</taxon>
        <taxon>Haloferacaceae</taxon>
        <taxon>Haloplanus</taxon>
    </lineage>
</organism>
<evidence type="ECO:0000259" key="2">
    <source>
        <dbReference type="Pfam" id="PF22725"/>
    </source>
</evidence>
<evidence type="ECO:0000313" key="3">
    <source>
        <dbReference type="EMBL" id="AXG09698.1"/>
    </source>
</evidence>
<name>A0A345EBX6_9EURY</name>
<proteinExistence type="predicted"/>
<gene>
    <name evidence="3" type="ORF">DU484_07380</name>
</gene>
<dbReference type="Gene3D" id="3.30.360.10">
    <property type="entry name" value="Dihydrodipicolinate Reductase, domain 2"/>
    <property type="match status" value="1"/>
</dbReference>
<dbReference type="PANTHER" id="PTHR43377:SF1">
    <property type="entry name" value="BILIVERDIN REDUCTASE A"/>
    <property type="match status" value="1"/>
</dbReference>
<dbReference type="InterPro" id="IPR000683">
    <property type="entry name" value="Gfo/Idh/MocA-like_OxRdtase_N"/>
</dbReference>